<feature type="compositionally biased region" description="Polar residues" evidence="1">
    <location>
        <begin position="685"/>
        <end position="694"/>
    </location>
</feature>
<feature type="region of interest" description="Disordered" evidence="1">
    <location>
        <begin position="1009"/>
        <end position="1029"/>
    </location>
</feature>
<dbReference type="Proteomes" id="UP001164743">
    <property type="component" value="Chromosome 16A"/>
</dbReference>
<evidence type="ECO:0000313" key="4">
    <source>
        <dbReference type="Proteomes" id="UP001164743"/>
    </source>
</evidence>
<evidence type="ECO:0000256" key="1">
    <source>
        <dbReference type="SAM" id="MobiDB-lite"/>
    </source>
</evidence>
<gene>
    <name evidence="3" type="ORF">PtA15_16A357</name>
</gene>
<accession>A0ABY7D4A7</accession>
<evidence type="ECO:0000259" key="2">
    <source>
        <dbReference type="Pfam" id="PF14222"/>
    </source>
</evidence>
<feature type="region of interest" description="Disordered" evidence="1">
    <location>
        <begin position="667"/>
        <end position="708"/>
    </location>
</feature>
<reference evidence="3" key="1">
    <citation type="submission" date="2022-10" db="EMBL/GenBank/DDBJ databases">
        <title>Puccinia triticina Genome sequencing and assembly.</title>
        <authorList>
            <person name="Li C."/>
        </authorList>
    </citation>
    <scope>NUCLEOTIDE SEQUENCE</scope>
    <source>
        <strain evidence="3">Pt15</strain>
    </source>
</reference>
<dbReference type="GeneID" id="77804933"/>
<protein>
    <recommendedName>
        <fullName evidence="2">Cell morphogenesis protein N-terminal domain-containing protein</fullName>
    </recommendedName>
</protein>
<dbReference type="InterPro" id="IPR039867">
    <property type="entry name" value="Furry/Tao3/Mor2"/>
</dbReference>
<dbReference type="SUPFAM" id="SSF48439">
    <property type="entry name" value="Protein prenylyltransferase"/>
    <property type="match status" value="1"/>
</dbReference>
<evidence type="ECO:0000313" key="3">
    <source>
        <dbReference type="EMBL" id="WAQ92449.1"/>
    </source>
</evidence>
<dbReference type="PANTHER" id="PTHR12295">
    <property type="entry name" value="FURRY-RELATED"/>
    <property type="match status" value="1"/>
</dbReference>
<dbReference type="PANTHER" id="PTHR12295:SF30">
    <property type="entry name" value="PROTEIN FURRY"/>
    <property type="match status" value="1"/>
</dbReference>
<name>A0ABY7D4A7_9BASI</name>
<proteinExistence type="predicted"/>
<feature type="region of interest" description="Disordered" evidence="1">
    <location>
        <begin position="252"/>
        <end position="276"/>
    </location>
</feature>
<dbReference type="InterPro" id="IPR002088">
    <property type="entry name" value="Prenyl_trans_a"/>
</dbReference>
<dbReference type="InterPro" id="IPR025614">
    <property type="entry name" value="Cell_morpho_N"/>
</dbReference>
<dbReference type="PROSITE" id="PS51147">
    <property type="entry name" value="PFTA"/>
    <property type="match status" value="1"/>
</dbReference>
<dbReference type="SUPFAM" id="SSF48371">
    <property type="entry name" value="ARM repeat"/>
    <property type="match status" value="1"/>
</dbReference>
<dbReference type="InterPro" id="IPR016024">
    <property type="entry name" value="ARM-type_fold"/>
</dbReference>
<dbReference type="EMBL" id="CP110436">
    <property type="protein sequence ID" value="WAQ92449.1"/>
    <property type="molecule type" value="Genomic_DNA"/>
</dbReference>
<organism evidence="3 4">
    <name type="scientific">Puccinia triticina</name>
    <dbReference type="NCBI Taxonomy" id="208348"/>
    <lineage>
        <taxon>Eukaryota</taxon>
        <taxon>Fungi</taxon>
        <taxon>Dikarya</taxon>
        <taxon>Basidiomycota</taxon>
        <taxon>Pucciniomycotina</taxon>
        <taxon>Pucciniomycetes</taxon>
        <taxon>Pucciniales</taxon>
        <taxon>Pucciniaceae</taxon>
        <taxon>Puccinia</taxon>
    </lineage>
</organism>
<feature type="domain" description="Cell morphogenesis protein N-terminal" evidence="2">
    <location>
        <begin position="929"/>
        <end position="1027"/>
    </location>
</feature>
<keyword evidence="4" id="KW-1185">Reference proteome</keyword>
<sequence>MQPSSPLKQLPLTLANLAEIEWILLLISSRSNRGPLKFGTEESILWHTSLLWVSLEWILLLISSRSDQGPLNFGTEESIISHTSLLWVSLEWILLLISSRSDQGPLNFGTEESILWHTSLLWVSLEWILLLISSRSDQGPLNLGTEKSILWHTSPLWVLKQNSSRAVQLIYLDQVLITSDSLVHWGLASLFAGQLSQDTSGSSAARTLLGTKTNPPPKNGASSCFFLLNTLCHPQHTLVCLPASCPFGGQHPPPLSRSTGNSPLPASAPKSPPSLPQTNALRIIATARGIIQEASSMTTPRSMTFNPTCSVTTLLAEAEKRLFDNLNDNDFSSVKRTRLIKWKKHRKAANGESLTRLLESDNPVDYTLLCFALSSIFSTSLRLLPATVSNPPLRPAPAALSPSLQCGRCRRPLHRHRHRAQSRLGRPQPLHFWSLLLISVTSITTSTDPKTGNLSPTINTLSNTSQSALACERNISPGEDLIKTLVPFLTSEQPPFREAAIRAMSSIHVLMYPTLLEGLSGLAHHLTSERKMIEAQKDRSARPNGTVKIIRLFSAIGKLHESTTKLLFHPDYRIADRTVDILATFSHETCIFLKSQQHLDNLVSLSIRKSFLIFAKQLLRKTALSRPSSSPGHPHLFPKELFIDFYNLAEDWSTRAISSSSLQPQSAHANLSFGHPPGSDPHPSRSGSMSSRANVPQRGRPSASSTTISGDLLPASASMIATLCEIYLDVWVASGSQNWPKSIADRPRISVSRLLRWIVMLFEKNDPKSHVHARRAFIGSVRNSSESNRLLEAALTLCWNESSKAMPLLQTLFGVLGNALILDPSLQIRDLALLVICLARLTHSDLTMRQQAIDLLKARGMLGTQLDLLSDVEVNLASTFAGQHLAAQFRTSATVCSLRKVAAVNFILELGSRIIQTDPQNRPADVVILASDWKNVYPSEVSLDTFVSLVHFILYWQLDYGTDFVLRTLLTYANDANKNNQGLVAQTGAEQIMIGITSSLRALTSLEKAQDPPYPTQDHHQPSKNSSNPHIIYDPNYSCRAQAIKCSATSSGKPPSLHSMIPDLKSWFAYKPSSDLTHVKIHAWDYWRYVILRIKQSQPLETLNAEELAFSGQQIELDQYDQAHDADCGQDRKKKEDILAAELEWVRGALWINPNDQSAWLFHHWLLSQTQDEQILAAKHASIAELLEVEPNAKWAIAALIRARPAEHAHLLERLITLDPLRRQRYLDLVQPNPKAD</sequence>
<dbReference type="RefSeq" id="XP_053028004.1">
    <property type="nucleotide sequence ID" value="XM_053164038.1"/>
</dbReference>
<dbReference type="Pfam" id="PF14222">
    <property type="entry name" value="MOR2-PAG1_N"/>
    <property type="match status" value="1"/>
</dbReference>
<dbReference type="Gene3D" id="1.25.40.120">
    <property type="entry name" value="Protein prenylyltransferase"/>
    <property type="match status" value="1"/>
</dbReference>